<accession>A0A7X1G132</accession>
<evidence type="ECO:0000256" key="1">
    <source>
        <dbReference type="SAM" id="Phobius"/>
    </source>
</evidence>
<evidence type="ECO:0000313" key="2">
    <source>
        <dbReference type="EMBL" id="MBC2670671.1"/>
    </source>
</evidence>
<name>A0A7X1G132_9SPHN</name>
<feature type="transmembrane region" description="Helical" evidence="1">
    <location>
        <begin position="165"/>
        <end position="183"/>
    </location>
</feature>
<gene>
    <name evidence="2" type="ORF">H7F53_16080</name>
</gene>
<evidence type="ECO:0000313" key="3">
    <source>
        <dbReference type="Proteomes" id="UP000551327"/>
    </source>
</evidence>
<sequence length="186" mass="17990">MSGFLYALLAALLAGVGARDAALVAQLGAAQGRRPALLLAALLAAAGSSALAAWLGGRLVGELAPAARALFAALALVLAGGEMVLLGPRPAPAEPTHSLGATVLVLLGQQITDAARFLVLALAVSTAAPLPAGLGGAVGSMAGLAVVWTAPGLVATTAARHARRLIGAGLLVLGLGLGLPNVLGLT</sequence>
<proteinExistence type="predicted"/>
<evidence type="ECO:0008006" key="4">
    <source>
        <dbReference type="Google" id="ProtNLM"/>
    </source>
</evidence>
<comment type="caution">
    <text evidence="2">The sequence shown here is derived from an EMBL/GenBank/DDBJ whole genome shotgun (WGS) entry which is preliminary data.</text>
</comment>
<dbReference type="Proteomes" id="UP000551327">
    <property type="component" value="Unassembled WGS sequence"/>
</dbReference>
<dbReference type="AlphaFoldDB" id="A0A7X1G132"/>
<feature type="transmembrane region" description="Helical" evidence="1">
    <location>
        <begin position="69"/>
        <end position="87"/>
    </location>
</feature>
<organism evidence="2 3">
    <name type="scientific">Novosphingobium piscinae</name>
    <dbReference type="NCBI Taxonomy" id="1507448"/>
    <lineage>
        <taxon>Bacteria</taxon>
        <taxon>Pseudomonadati</taxon>
        <taxon>Pseudomonadota</taxon>
        <taxon>Alphaproteobacteria</taxon>
        <taxon>Sphingomonadales</taxon>
        <taxon>Sphingomonadaceae</taxon>
        <taxon>Novosphingobium</taxon>
    </lineage>
</organism>
<dbReference type="EMBL" id="JACLAX010000025">
    <property type="protein sequence ID" value="MBC2670671.1"/>
    <property type="molecule type" value="Genomic_DNA"/>
</dbReference>
<reference evidence="2 3" key="1">
    <citation type="submission" date="2020-08" db="EMBL/GenBank/DDBJ databases">
        <title>The genome sequence of type strain Novosphingobium piscinae KCTC 42194.</title>
        <authorList>
            <person name="Liu Y."/>
        </authorList>
    </citation>
    <scope>NUCLEOTIDE SEQUENCE [LARGE SCALE GENOMIC DNA]</scope>
    <source>
        <strain evidence="2 3">KCTC 42194</strain>
    </source>
</reference>
<keyword evidence="1" id="KW-0812">Transmembrane</keyword>
<protein>
    <recommendedName>
        <fullName evidence="4">GDT1 family protein</fullName>
    </recommendedName>
</protein>
<feature type="transmembrane region" description="Helical" evidence="1">
    <location>
        <begin position="37"/>
        <end position="57"/>
    </location>
</feature>
<keyword evidence="1" id="KW-1133">Transmembrane helix</keyword>
<keyword evidence="1" id="KW-0472">Membrane</keyword>
<feature type="transmembrane region" description="Helical" evidence="1">
    <location>
        <begin position="132"/>
        <end position="153"/>
    </location>
</feature>
<keyword evidence="3" id="KW-1185">Reference proteome</keyword>